<proteinExistence type="predicted"/>
<gene>
    <name evidence="1" type="ORF">JZ751_025834</name>
</gene>
<accession>A0A8T2NGK5</accession>
<organism evidence="1 2">
    <name type="scientific">Albula glossodonta</name>
    <name type="common">roundjaw bonefish</name>
    <dbReference type="NCBI Taxonomy" id="121402"/>
    <lineage>
        <taxon>Eukaryota</taxon>
        <taxon>Metazoa</taxon>
        <taxon>Chordata</taxon>
        <taxon>Craniata</taxon>
        <taxon>Vertebrata</taxon>
        <taxon>Euteleostomi</taxon>
        <taxon>Actinopterygii</taxon>
        <taxon>Neopterygii</taxon>
        <taxon>Teleostei</taxon>
        <taxon>Albuliformes</taxon>
        <taxon>Albulidae</taxon>
        <taxon>Albula</taxon>
    </lineage>
</organism>
<keyword evidence="2" id="KW-1185">Reference proteome</keyword>
<dbReference type="EMBL" id="JAFBMS010000067">
    <property type="protein sequence ID" value="KAG9338430.1"/>
    <property type="molecule type" value="Genomic_DNA"/>
</dbReference>
<dbReference type="AlphaFoldDB" id="A0A8T2NGK5"/>
<evidence type="ECO:0000313" key="2">
    <source>
        <dbReference type="Proteomes" id="UP000824540"/>
    </source>
</evidence>
<protein>
    <submittedName>
        <fullName evidence="1">Uncharacterized protein</fullName>
    </submittedName>
</protein>
<dbReference type="Proteomes" id="UP000824540">
    <property type="component" value="Unassembled WGS sequence"/>
</dbReference>
<name>A0A8T2NGK5_9TELE</name>
<sequence length="68" mass="7713">MCRFRGFVKSLSPHCWSSERTRNLPRGDRLSETVPYTVLAASAQKGGKVTTITTWFISLQQPCPYPPR</sequence>
<comment type="caution">
    <text evidence="1">The sequence shown here is derived from an EMBL/GenBank/DDBJ whole genome shotgun (WGS) entry which is preliminary data.</text>
</comment>
<evidence type="ECO:0000313" key="1">
    <source>
        <dbReference type="EMBL" id="KAG9338430.1"/>
    </source>
</evidence>
<reference evidence="1" key="1">
    <citation type="thesis" date="2021" institute="BYU ScholarsArchive" country="Provo, UT, USA">
        <title>Applications of and Algorithms for Genome Assembly and Genomic Analyses with an Emphasis on Marine Teleosts.</title>
        <authorList>
            <person name="Pickett B.D."/>
        </authorList>
    </citation>
    <scope>NUCLEOTIDE SEQUENCE</scope>
    <source>
        <strain evidence="1">HI-2016</strain>
    </source>
</reference>